<evidence type="ECO:0000313" key="3">
    <source>
        <dbReference type="Proteomes" id="UP000190080"/>
    </source>
</evidence>
<gene>
    <name evidence="2" type="ORF">CLORY_25040</name>
</gene>
<dbReference type="STRING" id="1450648.CLORY_25040"/>
<dbReference type="Gene3D" id="3.40.50.1110">
    <property type="entry name" value="SGNH hydrolase"/>
    <property type="match status" value="1"/>
</dbReference>
<sequence>MKRKLGKIILFQGDSITDGNRYKKKEELWDLNHHMGHGYAYMVNGKLGTIYTDKDLTFVNRGISGNRIVDVFARLEEDIINIKPDIISFLVGVNDVYAEIDSQSGTKPKMFEAVYCLMLDAIKERLPQSELVICEPFILPVGNVEKEREAWEAVMSPLQAIAKRVAEDYNAIFIPLQGIFNDLCKLREPSYWSWDGVHPTVCGHQIIADEWIKATKRLFE</sequence>
<dbReference type="Pfam" id="PF13472">
    <property type="entry name" value="Lipase_GDSL_2"/>
    <property type="match status" value="1"/>
</dbReference>
<dbReference type="PANTHER" id="PTHR30383:SF5">
    <property type="entry name" value="SGNH HYDROLASE-TYPE ESTERASE DOMAIN-CONTAINING PROTEIN"/>
    <property type="match status" value="1"/>
</dbReference>
<name>A0A1V4IM08_9CLOT</name>
<evidence type="ECO:0000313" key="2">
    <source>
        <dbReference type="EMBL" id="OPJ60956.1"/>
    </source>
</evidence>
<dbReference type="SUPFAM" id="SSF52266">
    <property type="entry name" value="SGNH hydrolase"/>
    <property type="match status" value="1"/>
</dbReference>
<dbReference type="Proteomes" id="UP000190080">
    <property type="component" value="Unassembled WGS sequence"/>
</dbReference>
<accession>A0A1V4IM08</accession>
<proteinExistence type="predicted"/>
<dbReference type="InterPro" id="IPR013830">
    <property type="entry name" value="SGNH_hydro"/>
</dbReference>
<dbReference type="OrthoDB" id="9794725at2"/>
<reference evidence="2 3" key="1">
    <citation type="submission" date="2017-03" db="EMBL/GenBank/DDBJ databases">
        <title>Genome sequence of Clostridium oryzae DSM 28571.</title>
        <authorList>
            <person name="Poehlein A."/>
            <person name="Daniel R."/>
        </authorList>
    </citation>
    <scope>NUCLEOTIDE SEQUENCE [LARGE SCALE GENOMIC DNA]</scope>
    <source>
        <strain evidence="2 3">DSM 28571</strain>
    </source>
</reference>
<dbReference type="PANTHER" id="PTHR30383">
    <property type="entry name" value="THIOESTERASE 1/PROTEASE 1/LYSOPHOSPHOLIPASE L1"/>
    <property type="match status" value="1"/>
</dbReference>
<protein>
    <submittedName>
        <fullName evidence="2">GDSL-like lipase/acylhydrolase</fullName>
    </submittedName>
</protein>
<organism evidence="2 3">
    <name type="scientific">Clostridium oryzae</name>
    <dbReference type="NCBI Taxonomy" id="1450648"/>
    <lineage>
        <taxon>Bacteria</taxon>
        <taxon>Bacillati</taxon>
        <taxon>Bacillota</taxon>
        <taxon>Clostridia</taxon>
        <taxon>Eubacteriales</taxon>
        <taxon>Clostridiaceae</taxon>
        <taxon>Clostridium</taxon>
    </lineage>
</organism>
<dbReference type="EMBL" id="MZGV01000026">
    <property type="protein sequence ID" value="OPJ60956.1"/>
    <property type="molecule type" value="Genomic_DNA"/>
</dbReference>
<keyword evidence="3" id="KW-1185">Reference proteome</keyword>
<keyword evidence="2" id="KW-0378">Hydrolase</keyword>
<feature type="domain" description="SGNH hydrolase-type esterase" evidence="1">
    <location>
        <begin position="13"/>
        <end position="206"/>
    </location>
</feature>
<dbReference type="AlphaFoldDB" id="A0A1V4IM08"/>
<evidence type="ECO:0000259" key="1">
    <source>
        <dbReference type="Pfam" id="PF13472"/>
    </source>
</evidence>
<dbReference type="InterPro" id="IPR036514">
    <property type="entry name" value="SGNH_hydro_sf"/>
</dbReference>
<dbReference type="GO" id="GO:0004622">
    <property type="term" value="F:phosphatidylcholine lysophospholipase activity"/>
    <property type="evidence" value="ECO:0007669"/>
    <property type="project" value="TreeGrafter"/>
</dbReference>
<comment type="caution">
    <text evidence="2">The sequence shown here is derived from an EMBL/GenBank/DDBJ whole genome shotgun (WGS) entry which is preliminary data.</text>
</comment>
<dbReference type="InterPro" id="IPR051532">
    <property type="entry name" value="Ester_Hydrolysis_Enzymes"/>
</dbReference>
<dbReference type="CDD" id="cd01834">
    <property type="entry name" value="SGNH_hydrolase_like_2"/>
    <property type="match status" value="1"/>
</dbReference>